<dbReference type="OrthoDB" id="9801052at2"/>
<dbReference type="InterPro" id="IPR015422">
    <property type="entry name" value="PyrdxlP-dep_Trfase_small"/>
</dbReference>
<dbReference type="PIRSF" id="PIRSF000521">
    <property type="entry name" value="Transaminase_4ab_Lys_Orn"/>
    <property type="match status" value="1"/>
</dbReference>
<dbReference type="GO" id="GO:0030170">
    <property type="term" value="F:pyridoxal phosphate binding"/>
    <property type="evidence" value="ECO:0007669"/>
    <property type="project" value="InterPro"/>
</dbReference>
<dbReference type="Pfam" id="PF00202">
    <property type="entry name" value="Aminotran_3"/>
    <property type="match status" value="1"/>
</dbReference>
<keyword evidence="2 6" id="KW-0032">Aminotransferase</keyword>
<dbReference type="Proteomes" id="UP000016860">
    <property type="component" value="Unassembled WGS sequence"/>
</dbReference>
<proteinExistence type="inferred from homology"/>
<dbReference type="RefSeq" id="WP_020817265.1">
    <property type="nucleotide sequence ID" value="NZ_ATAY01000098.1"/>
</dbReference>
<dbReference type="InterPro" id="IPR049704">
    <property type="entry name" value="Aminotrans_3_PPA_site"/>
</dbReference>
<dbReference type="FunFam" id="3.40.640.10:FF:000014">
    <property type="entry name" value="Adenosylmethionine-8-amino-7-oxononanoate aminotransferase, probable"/>
    <property type="match status" value="1"/>
</dbReference>
<dbReference type="Gene3D" id="3.40.640.10">
    <property type="entry name" value="Type I PLP-dependent aspartate aminotransferase-like (Major domain)"/>
    <property type="match status" value="1"/>
</dbReference>
<protein>
    <submittedName>
        <fullName evidence="6">Aminotransferase</fullName>
    </submittedName>
</protein>
<dbReference type="InterPro" id="IPR015421">
    <property type="entry name" value="PyrdxlP-dep_Trfase_major"/>
</dbReference>
<dbReference type="SUPFAM" id="SSF53383">
    <property type="entry name" value="PLP-dependent transferases"/>
    <property type="match status" value="1"/>
</dbReference>
<gene>
    <name evidence="6" type="ORF">L323_19565</name>
</gene>
<evidence type="ECO:0000256" key="1">
    <source>
        <dbReference type="ARBA" id="ARBA00008954"/>
    </source>
</evidence>
<evidence type="ECO:0000256" key="5">
    <source>
        <dbReference type="RuleBase" id="RU003560"/>
    </source>
</evidence>
<keyword evidence="3 6" id="KW-0808">Transferase</keyword>
<sequence>MDSVKEIFQNDLKVLHPLQHISSHKEPLIVERGEGVYLYTCTGEKILDAFSGMWNVDIGYGNKEIAQTAYDQICKIAYGSNFSGSSTLPQIYLAQKLEGYAYSSLKTTFFTCGGSESNDSAFKTAQYYWKRKGKPTKTKIICLNNAYHGMTMAAASATGIPKFWNMFNKVPGFIHIANPYAYRFSEELKANETVGQAAARIFEETILKEGADTIAAFIAEPVQGSGGGIVPPEDYFPLIRKLCDKYNILMIADEIITGFGRTGKMFALNHWGVEPDVLCFAKGITSGYMPLGGMQVNDKINEVIQNAPGDEAWLHGFTYSGHAASCAVALKNLEIIERDHLLENANAMGDKLTRDLASIMDYDCVGEIRRIGLLYTVEFVTDKASREKNFDLAAKMYTKCLEKGVRVRTLGNNISLAPPFIIKPEEVDYVVKVIKEALNESLR</sequence>
<dbReference type="EMBL" id="ATAY01000098">
    <property type="protein sequence ID" value="EPR07725.1"/>
    <property type="molecule type" value="Genomic_DNA"/>
</dbReference>
<name>U4QXJ5_9FIRM</name>
<dbReference type="PROSITE" id="PS00600">
    <property type="entry name" value="AA_TRANSFER_CLASS_3"/>
    <property type="match status" value="1"/>
</dbReference>
<evidence type="ECO:0000313" key="7">
    <source>
        <dbReference type="Proteomes" id="UP000016860"/>
    </source>
</evidence>
<accession>U4QXJ5</accession>
<dbReference type="PANTHER" id="PTHR43094:SF1">
    <property type="entry name" value="AMINOTRANSFERASE CLASS-III"/>
    <property type="match status" value="1"/>
</dbReference>
<dbReference type="AlphaFoldDB" id="U4QXJ5"/>
<dbReference type="GO" id="GO:0008483">
    <property type="term" value="F:transaminase activity"/>
    <property type="evidence" value="ECO:0007669"/>
    <property type="project" value="UniProtKB-KW"/>
</dbReference>
<organism evidence="6 7">
    <name type="scientific">Ruminiclostridium papyrosolvens C7</name>
    <dbReference type="NCBI Taxonomy" id="1330534"/>
    <lineage>
        <taxon>Bacteria</taxon>
        <taxon>Bacillati</taxon>
        <taxon>Bacillota</taxon>
        <taxon>Clostridia</taxon>
        <taxon>Eubacteriales</taxon>
        <taxon>Oscillospiraceae</taxon>
        <taxon>Ruminiclostridium</taxon>
    </lineage>
</organism>
<comment type="caution">
    <text evidence="6">The sequence shown here is derived from an EMBL/GenBank/DDBJ whole genome shotgun (WGS) entry which is preliminary data.</text>
</comment>
<dbReference type="STRING" id="1330534.L323_19565"/>
<evidence type="ECO:0000313" key="6">
    <source>
        <dbReference type="EMBL" id="EPR07725.1"/>
    </source>
</evidence>
<reference evidence="6 7" key="1">
    <citation type="journal article" date="2013" name="Genome Announc.">
        <title>Draft Genome Sequence of the Cellulolytic Bacterium Clostridium papyrosolvens C7 (ATCC 700395).</title>
        <authorList>
            <person name="Zepeda V."/>
            <person name="Dassa B."/>
            <person name="Borovok I."/>
            <person name="Lamed R."/>
            <person name="Bayer E.A."/>
            <person name="Cate J.H."/>
        </authorList>
    </citation>
    <scope>NUCLEOTIDE SEQUENCE [LARGE SCALE GENOMIC DNA]</scope>
    <source>
        <strain evidence="6 7">C7</strain>
    </source>
</reference>
<evidence type="ECO:0000256" key="4">
    <source>
        <dbReference type="ARBA" id="ARBA00022898"/>
    </source>
</evidence>
<dbReference type="Gene3D" id="3.90.1150.10">
    <property type="entry name" value="Aspartate Aminotransferase, domain 1"/>
    <property type="match status" value="1"/>
</dbReference>
<keyword evidence="4 5" id="KW-0663">Pyridoxal phosphate</keyword>
<evidence type="ECO:0000256" key="3">
    <source>
        <dbReference type="ARBA" id="ARBA00022679"/>
    </source>
</evidence>
<evidence type="ECO:0000256" key="2">
    <source>
        <dbReference type="ARBA" id="ARBA00022576"/>
    </source>
</evidence>
<dbReference type="GO" id="GO:0005829">
    <property type="term" value="C:cytosol"/>
    <property type="evidence" value="ECO:0007669"/>
    <property type="project" value="TreeGrafter"/>
</dbReference>
<dbReference type="PANTHER" id="PTHR43094">
    <property type="entry name" value="AMINOTRANSFERASE"/>
    <property type="match status" value="1"/>
</dbReference>
<dbReference type="PATRIC" id="fig|1330534.3.peg.3882"/>
<dbReference type="InterPro" id="IPR015424">
    <property type="entry name" value="PyrdxlP-dep_Trfase"/>
</dbReference>
<comment type="similarity">
    <text evidence="1 5">Belongs to the class-III pyridoxal-phosphate-dependent aminotransferase family.</text>
</comment>
<dbReference type="InterPro" id="IPR005814">
    <property type="entry name" value="Aminotrans_3"/>
</dbReference>
<dbReference type="CDD" id="cd00610">
    <property type="entry name" value="OAT_like"/>
    <property type="match status" value="1"/>
</dbReference>